<feature type="transmembrane region" description="Helical" evidence="1">
    <location>
        <begin position="12"/>
        <end position="37"/>
    </location>
</feature>
<keyword evidence="1" id="KW-1133">Transmembrane helix</keyword>
<accession>S5MK84</accession>
<dbReference type="OrthoDB" id="389862at2"/>
<proteinExistence type="predicted"/>
<dbReference type="EMBL" id="CP005076">
    <property type="protein sequence ID" value="AGR42385.1"/>
    <property type="molecule type" value="Genomic_DNA"/>
</dbReference>
<keyword evidence="1" id="KW-0472">Membrane</keyword>
<name>S5MK84_9MOLU</name>
<dbReference type="KEGG" id="sdi:SDIMI_v3c06810"/>
<evidence type="ECO:0000313" key="2">
    <source>
        <dbReference type="EMBL" id="AGR42385.1"/>
    </source>
</evidence>
<evidence type="ECO:0000256" key="1">
    <source>
        <dbReference type="SAM" id="Phobius"/>
    </source>
</evidence>
<dbReference type="RefSeq" id="WP_020836617.1">
    <property type="nucleotide sequence ID" value="NC_021833.1"/>
</dbReference>
<dbReference type="Proteomes" id="UP000014983">
    <property type="component" value="Chromosome"/>
</dbReference>
<organism evidence="2 3">
    <name type="scientific">Spiroplasma diminutum CUAS-1</name>
    <dbReference type="NCBI Taxonomy" id="1276221"/>
    <lineage>
        <taxon>Bacteria</taxon>
        <taxon>Bacillati</taxon>
        <taxon>Mycoplasmatota</taxon>
        <taxon>Mollicutes</taxon>
        <taxon>Entomoplasmatales</taxon>
        <taxon>Spiroplasmataceae</taxon>
        <taxon>Spiroplasma</taxon>
    </lineage>
</organism>
<feature type="transmembrane region" description="Helical" evidence="1">
    <location>
        <begin position="43"/>
        <end position="65"/>
    </location>
</feature>
<dbReference type="STRING" id="1276221.SDIMI_v3c06810"/>
<evidence type="ECO:0008006" key="4">
    <source>
        <dbReference type="Google" id="ProtNLM"/>
    </source>
</evidence>
<keyword evidence="1" id="KW-0812">Transmembrane</keyword>
<dbReference type="InParanoid" id="S5MK84"/>
<gene>
    <name evidence="2" type="ORF">SDIMI_v3c06810</name>
</gene>
<feature type="transmembrane region" description="Helical" evidence="1">
    <location>
        <begin position="141"/>
        <end position="166"/>
    </location>
</feature>
<feature type="transmembrane region" description="Helical" evidence="1">
    <location>
        <begin position="104"/>
        <end position="121"/>
    </location>
</feature>
<keyword evidence="3" id="KW-1185">Reference proteome</keyword>
<evidence type="ECO:0000313" key="3">
    <source>
        <dbReference type="Proteomes" id="UP000014983"/>
    </source>
</evidence>
<dbReference type="PATRIC" id="fig|1276221.3.peg.683"/>
<protein>
    <recommendedName>
        <fullName evidence="4">Transmembrane protein</fullName>
    </recommendedName>
</protein>
<sequence>MLNKQKNLIKSLSVFIINLMITLLSIFCSIVILKILLTHEITLSNYLLAFGLICIGFLLVFIYIYKLINYLGTIYFLKKIKLDQINREVFDEVIKKIKFELNPVAYLVLGISVFVIFSYIFSQNGDKRIAEFNKLFFINKLILSLIFFAIFELLSVIFIFAILRFIKDAKKTWYSLKTINFNLYTLFLKIINFLAIKFLQIKEILLFSNSLILNIIHVYDSEQRNTISIKRTNYLNQKAKGDTPPTFSFF</sequence>
<feature type="transmembrane region" description="Helical" evidence="1">
    <location>
        <begin position="178"/>
        <end position="198"/>
    </location>
</feature>
<dbReference type="HOGENOM" id="CLU_1110850_0_0_14"/>
<reference evidence="2 3" key="1">
    <citation type="journal article" date="2013" name="Genome Biol. Evol.">
        <title>Comparison of metabolic capacities and inference of gene content evolution in mosquito-associated Spiroplasma diminutum and S. taiwanense.</title>
        <authorList>
            <person name="Lo W.S."/>
            <person name="Ku C."/>
            <person name="Chen L.L."/>
            <person name="Chang T.H."/>
            <person name="Kuo C.H."/>
        </authorList>
    </citation>
    <scope>NUCLEOTIDE SEQUENCE [LARGE SCALE GENOMIC DNA]</scope>
    <source>
        <strain evidence="2">CUAS-1</strain>
    </source>
</reference>
<dbReference type="AlphaFoldDB" id="S5MK84"/>